<keyword evidence="9" id="KW-0472">Membrane</keyword>
<evidence type="ECO:0000259" key="12">
    <source>
        <dbReference type="PROSITE" id="PS51296"/>
    </source>
</evidence>
<dbReference type="Proteomes" id="UP000063063">
    <property type="component" value="Chromosome 34"/>
</dbReference>
<evidence type="ECO:0000256" key="4">
    <source>
        <dbReference type="ARBA" id="ARBA00022714"/>
    </source>
</evidence>
<dbReference type="RefSeq" id="XP_010702566.1">
    <property type="nucleotide sequence ID" value="XM_010704264.1"/>
</dbReference>
<protein>
    <submittedName>
        <fullName evidence="13">Rieske iron-sulfur protein, mitochondrial, putative</fullName>
    </submittedName>
</protein>
<dbReference type="InterPro" id="IPR006317">
    <property type="entry name" value="Ubiquinol_cyt_c_Rdtase_Fe-S-su"/>
</dbReference>
<dbReference type="GO" id="GO:0016491">
    <property type="term" value="F:oxidoreductase activity"/>
    <property type="evidence" value="ECO:0007669"/>
    <property type="project" value="UniProtKB-KW"/>
</dbReference>
<dbReference type="SUPFAM" id="SSF50022">
    <property type="entry name" value="ISP domain"/>
    <property type="match status" value="1"/>
</dbReference>
<dbReference type="GO" id="GO:0016020">
    <property type="term" value="C:membrane"/>
    <property type="evidence" value="ECO:0007669"/>
    <property type="project" value="UniProtKB-SubCell"/>
</dbReference>
<dbReference type="AlphaFoldDB" id="A0A088S0P9"/>
<dbReference type="InterPro" id="IPR036922">
    <property type="entry name" value="Rieske_2Fe-2S_sf"/>
</dbReference>
<keyword evidence="8" id="KW-0411">Iron-sulfur</keyword>
<keyword evidence="3" id="KW-0812">Transmembrane</keyword>
<dbReference type="GO" id="GO:0008121">
    <property type="term" value="F:quinol-cytochrome-c reductase activity"/>
    <property type="evidence" value="ECO:0007669"/>
    <property type="project" value="InterPro"/>
</dbReference>
<dbReference type="VEuPathDB" id="TriTrypDB:LPAL13_340019900"/>
<evidence type="ECO:0000256" key="11">
    <source>
        <dbReference type="ARBA" id="ARBA00034078"/>
    </source>
</evidence>
<dbReference type="InterPro" id="IPR017941">
    <property type="entry name" value="Rieske_2Fe-2S"/>
</dbReference>
<dbReference type="GO" id="GO:0051537">
    <property type="term" value="F:2 iron, 2 sulfur cluster binding"/>
    <property type="evidence" value="ECO:0007669"/>
    <property type="project" value="UniProtKB-KW"/>
</dbReference>
<dbReference type="GeneID" id="22578644"/>
<reference evidence="13 14" key="1">
    <citation type="journal article" date="2015" name="Sci. Rep.">
        <title>The genome of Leishmania panamensis: insights into genomics of the L. (Viannia) subgenus.</title>
        <authorList>
            <person name="Llanes A."/>
            <person name="Restrepo C.M."/>
            <person name="Vecchio G.D."/>
            <person name="Anguizola F.J."/>
            <person name="Lleonart R."/>
        </authorList>
    </citation>
    <scope>NUCLEOTIDE SEQUENCE [LARGE SCALE GENOMIC DNA]</scope>
    <source>
        <strain evidence="13 14">MHOM/PA/94/PSC-1</strain>
    </source>
</reference>
<accession>A0A088S0P9</accession>
<evidence type="ECO:0000256" key="8">
    <source>
        <dbReference type="ARBA" id="ARBA00023014"/>
    </source>
</evidence>
<comment type="cofactor">
    <cofactor evidence="11">
        <name>[2Fe-2S] cluster</name>
        <dbReference type="ChEBI" id="CHEBI:190135"/>
    </cofactor>
</comment>
<keyword evidence="14" id="KW-1185">Reference proteome</keyword>
<dbReference type="FunFam" id="2.102.10.10:FF:000001">
    <property type="entry name" value="Cytochrome b-c1 complex subunit Rieske, mitochondrial"/>
    <property type="match status" value="1"/>
</dbReference>
<dbReference type="eggNOG" id="KOG1671">
    <property type="taxonomic scope" value="Eukaryota"/>
</dbReference>
<dbReference type="PROSITE" id="PS51296">
    <property type="entry name" value="RIESKE"/>
    <property type="match status" value="1"/>
</dbReference>
<keyword evidence="7" id="KW-0408">Iron</keyword>
<dbReference type="VEuPathDB" id="TriTrypDB:LPMP_341390"/>
<dbReference type="PANTHER" id="PTHR10134">
    <property type="entry name" value="CYTOCHROME B-C1 COMPLEX SUBUNIT RIESKE, MITOCHONDRIAL"/>
    <property type="match status" value="1"/>
</dbReference>
<evidence type="ECO:0000256" key="6">
    <source>
        <dbReference type="ARBA" id="ARBA00022989"/>
    </source>
</evidence>
<keyword evidence="6" id="KW-1133">Transmembrane helix</keyword>
<keyword evidence="10" id="KW-1015">Disulfide bond</keyword>
<dbReference type="Gene3D" id="2.102.10.10">
    <property type="entry name" value="Rieske [2Fe-2S] iron-sulphur domain"/>
    <property type="match status" value="1"/>
</dbReference>
<proteinExistence type="inferred from homology"/>
<evidence type="ECO:0000313" key="13">
    <source>
        <dbReference type="EMBL" id="AIO01766.1"/>
    </source>
</evidence>
<dbReference type="PRINTS" id="PR00162">
    <property type="entry name" value="RIESKE"/>
</dbReference>
<organism evidence="13 14">
    <name type="scientific">Leishmania panamensis</name>
    <dbReference type="NCBI Taxonomy" id="5679"/>
    <lineage>
        <taxon>Eukaryota</taxon>
        <taxon>Discoba</taxon>
        <taxon>Euglenozoa</taxon>
        <taxon>Kinetoplastea</taxon>
        <taxon>Metakinetoplastina</taxon>
        <taxon>Trypanosomatida</taxon>
        <taxon>Trypanosomatidae</taxon>
        <taxon>Leishmaniinae</taxon>
        <taxon>Leishmania</taxon>
        <taxon>Leishmania guyanensis species complex</taxon>
    </lineage>
</organism>
<evidence type="ECO:0000256" key="7">
    <source>
        <dbReference type="ARBA" id="ARBA00023004"/>
    </source>
</evidence>
<comment type="subcellular location">
    <subcellularLocation>
        <location evidence="1">Membrane</location>
        <topology evidence="1">Single-pass membrane protein</topology>
    </subcellularLocation>
</comment>
<name>A0A088S0P9_LEIPA</name>
<evidence type="ECO:0000256" key="3">
    <source>
        <dbReference type="ARBA" id="ARBA00022692"/>
    </source>
</evidence>
<dbReference type="InterPro" id="IPR005805">
    <property type="entry name" value="Rieske_Fe-S_prot_C"/>
</dbReference>
<feature type="domain" description="Rieske" evidence="12">
    <location>
        <begin position="233"/>
        <end position="293"/>
    </location>
</feature>
<dbReference type="GO" id="GO:0046872">
    <property type="term" value="F:metal ion binding"/>
    <property type="evidence" value="ECO:0007669"/>
    <property type="project" value="UniProtKB-KW"/>
</dbReference>
<evidence type="ECO:0000256" key="2">
    <source>
        <dbReference type="ARBA" id="ARBA00010651"/>
    </source>
</evidence>
<keyword evidence="4" id="KW-0001">2Fe-2S</keyword>
<keyword evidence="5" id="KW-0479">Metal-binding</keyword>
<evidence type="ECO:0000256" key="10">
    <source>
        <dbReference type="ARBA" id="ARBA00023157"/>
    </source>
</evidence>
<dbReference type="OrthoDB" id="1637982at2759"/>
<dbReference type="NCBIfam" id="TIGR01416">
    <property type="entry name" value="Rieske_proteo"/>
    <property type="match status" value="1"/>
</dbReference>
<evidence type="ECO:0000256" key="9">
    <source>
        <dbReference type="ARBA" id="ARBA00023136"/>
    </source>
</evidence>
<dbReference type="EMBL" id="CP009403">
    <property type="protein sequence ID" value="AIO01766.1"/>
    <property type="molecule type" value="Genomic_DNA"/>
</dbReference>
<dbReference type="KEGG" id="lpan:LPMP_341390"/>
<sequence>MFCRSFISAFQATRAARVSLVFKQLEGNMPLTKKDKPVNSWSDEFMKPPKSTEMTKKYGRYAKYSDPALCDVDTSEEVVLNTYPEGTPQGRIEATAGVALKDYDASMWDEEFFRKHILKPKLADDMEDRARVTDYALNSAMLGFVILMARYAVLPLWYVGQPAMSMVGQMNIEAEVGELDERQCTTVVWRGKPVFVYRRSARQMKELMETPLSVLKDPETDEARFPDRRDKAVVIAICTHLGCVPIPNEGLFNGFFCPCHGSHYDPSGRIRQGPAPLNLEVPPYRWIDDNTIYMGKL</sequence>
<comment type="similarity">
    <text evidence="2">Belongs to the Rieske iron-sulfur protein family.</text>
</comment>
<evidence type="ECO:0000256" key="5">
    <source>
        <dbReference type="ARBA" id="ARBA00022723"/>
    </source>
</evidence>
<evidence type="ECO:0000256" key="1">
    <source>
        <dbReference type="ARBA" id="ARBA00004167"/>
    </source>
</evidence>
<gene>
    <name evidence="13" type="primary">RISP</name>
    <name evidence="13" type="ORF">LPMP_341390</name>
</gene>
<dbReference type="InterPro" id="IPR014349">
    <property type="entry name" value="Rieske_Fe-S_prot"/>
</dbReference>
<dbReference type="Pfam" id="PF00355">
    <property type="entry name" value="Rieske"/>
    <property type="match status" value="1"/>
</dbReference>
<evidence type="ECO:0000313" key="14">
    <source>
        <dbReference type="Proteomes" id="UP000063063"/>
    </source>
</evidence>
<dbReference type="CDD" id="cd03470">
    <property type="entry name" value="Rieske_cytochrome_bc1"/>
    <property type="match status" value="1"/>
</dbReference>